<dbReference type="KEGG" id="mur:EQY75_09315"/>
<evidence type="ECO:0000313" key="1">
    <source>
        <dbReference type="EMBL" id="QBA64708.1"/>
    </source>
</evidence>
<proteinExistence type="predicted"/>
<dbReference type="EMBL" id="CP035544">
    <property type="protein sequence ID" value="QBA64708.1"/>
    <property type="molecule type" value="Genomic_DNA"/>
</dbReference>
<organism evidence="1 2">
    <name type="scientific">Muriicola soli</name>
    <dbReference type="NCBI Taxonomy" id="2507538"/>
    <lineage>
        <taxon>Bacteria</taxon>
        <taxon>Pseudomonadati</taxon>
        <taxon>Bacteroidota</taxon>
        <taxon>Flavobacteriia</taxon>
        <taxon>Flavobacteriales</taxon>
        <taxon>Flavobacteriaceae</taxon>
        <taxon>Muriicola</taxon>
    </lineage>
</organism>
<name>A0A411EAM9_9FLAO</name>
<dbReference type="AlphaFoldDB" id="A0A411EAM9"/>
<keyword evidence="2" id="KW-1185">Reference proteome</keyword>
<reference evidence="1 2" key="1">
    <citation type="submission" date="2019-01" db="EMBL/GenBank/DDBJ databases">
        <title>Muriicola soli sp. nov., isolated from soil.</title>
        <authorList>
            <person name="Kang H.J."/>
            <person name="Kim S.B."/>
        </authorList>
    </citation>
    <scope>NUCLEOTIDE SEQUENCE [LARGE SCALE GENOMIC DNA]</scope>
    <source>
        <strain evidence="1 2">MMS17-SY002</strain>
    </source>
</reference>
<evidence type="ECO:0000313" key="2">
    <source>
        <dbReference type="Proteomes" id="UP000290889"/>
    </source>
</evidence>
<dbReference type="Proteomes" id="UP000290889">
    <property type="component" value="Chromosome"/>
</dbReference>
<dbReference type="RefSeq" id="WP_129605286.1">
    <property type="nucleotide sequence ID" value="NZ_CP035544.1"/>
</dbReference>
<sequence>MENQYCKVGSTTHIASGSQASTRLVSYYQTFVNMAEDTRYSGTQLGEFFERKAKILKKAMEELA</sequence>
<protein>
    <submittedName>
        <fullName evidence="1">Uncharacterized protein</fullName>
    </submittedName>
</protein>
<gene>
    <name evidence="1" type="ORF">EQY75_09315</name>
</gene>
<dbReference type="OrthoDB" id="1453538at2"/>
<accession>A0A411EAM9</accession>